<sequence length="600" mass="67989">MSFCYKTLKIFFLFPFLSGLVFGQIEPPDGLRENSPSVWALKGGKIYVEPGKIKENATIIIRDGLIEKVGTNINIPKDAAVLDMTGKTIYPGFIDSWVEFPTIKETISHHDSHWNFKVHSRKDMSRLYQPDEKNIKSLRKLGFTSAHIDADSGVFQGQTAVIQLDKKGTVLKSKVAQNIAYEVDGWGNKKYPNSLLGVMALIRQTFIDADWYRRSMEQAETYPQLNEPLEHNRDLAILGDWVQFEKPFLFETNHELTALRSFNLANEFKLNCWIKGSGYEYRRIKEIASAKPFIILPLNFPVTPDISDPNQALSYSTAELKHWEMAPDNPAELVKHEIPFGITSHGLEEKEFRKNLRRTVERSLSESDALSALTTIPAEYMSLGNHLGKIKKGYLANLTVVQGNIFKKNSEIISTWIGGVEYPVKSKYDVNISGKWKLVIGEKSYQLELKKKEGSYSGTIFQDSTKYKLSKLKVAGRFVSWMVTWDSTSAPSRFTGYIFENKMGSTVNDIRLSWEAVKTGELEEKDKKKAPETRTELSVFYPEGAYGWENPSLKDKVVLVQNATIWTSGKQGILKGHDILFKNGKVKQISKGINPTKKAL</sequence>
<dbReference type="PANTHER" id="PTHR43135">
    <property type="entry name" value="ALPHA-D-RIBOSE 1-METHYLPHOSPHONATE 5-TRIPHOSPHATE DIPHOSPHATASE"/>
    <property type="match status" value="1"/>
</dbReference>
<dbReference type="PANTHER" id="PTHR43135:SF3">
    <property type="entry name" value="ALPHA-D-RIBOSE 1-METHYLPHOSPHONATE 5-TRIPHOSPHATE DIPHOSPHATASE"/>
    <property type="match status" value="1"/>
</dbReference>
<dbReference type="InterPro" id="IPR006680">
    <property type="entry name" value="Amidohydro-rel"/>
</dbReference>
<accession>A0A382CHB9</accession>
<gene>
    <name evidence="2" type="ORF">METZ01_LOCUS178056</name>
</gene>
<dbReference type="AlphaFoldDB" id="A0A382CHB9"/>
<dbReference type="Pfam" id="PF01979">
    <property type="entry name" value="Amidohydro_1"/>
    <property type="match status" value="1"/>
</dbReference>
<evidence type="ECO:0000313" key="2">
    <source>
        <dbReference type="EMBL" id="SVB25202.1"/>
    </source>
</evidence>
<dbReference type="InterPro" id="IPR051781">
    <property type="entry name" value="Metallo-dep_Hydrolase"/>
</dbReference>
<dbReference type="Gene3D" id="3.20.20.140">
    <property type="entry name" value="Metal-dependent hydrolases"/>
    <property type="match status" value="1"/>
</dbReference>
<organism evidence="2">
    <name type="scientific">marine metagenome</name>
    <dbReference type="NCBI Taxonomy" id="408172"/>
    <lineage>
        <taxon>unclassified sequences</taxon>
        <taxon>metagenomes</taxon>
        <taxon>ecological metagenomes</taxon>
    </lineage>
</organism>
<dbReference type="GO" id="GO:0016810">
    <property type="term" value="F:hydrolase activity, acting on carbon-nitrogen (but not peptide) bonds"/>
    <property type="evidence" value="ECO:0007669"/>
    <property type="project" value="InterPro"/>
</dbReference>
<dbReference type="EMBL" id="UINC01034407">
    <property type="protein sequence ID" value="SVB25202.1"/>
    <property type="molecule type" value="Genomic_DNA"/>
</dbReference>
<name>A0A382CHB9_9ZZZZ</name>
<dbReference type="SUPFAM" id="SSF51338">
    <property type="entry name" value="Composite domain of metallo-dependent hydrolases"/>
    <property type="match status" value="1"/>
</dbReference>
<dbReference type="Gene3D" id="2.30.40.10">
    <property type="entry name" value="Urease, subunit C, domain 1"/>
    <property type="match status" value="1"/>
</dbReference>
<protein>
    <recommendedName>
        <fullName evidence="1">Amidohydrolase-related domain-containing protein</fullName>
    </recommendedName>
</protein>
<proteinExistence type="predicted"/>
<feature type="non-terminal residue" evidence="2">
    <location>
        <position position="600"/>
    </location>
</feature>
<dbReference type="InterPro" id="IPR011059">
    <property type="entry name" value="Metal-dep_hydrolase_composite"/>
</dbReference>
<feature type="domain" description="Amidohydrolase-related" evidence="1">
    <location>
        <begin position="359"/>
        <end position="419"/>
    </location>
</feature>
<evidence type="ECO:0000259" key="1">
    <source>
        <dbReference type="Pfam" id="PF01979"/>
    </source>
</evidence>
<reference evidence="2" key="1">
    <citation type="submission" date="2018-05" db="EMBL/GenBank/DDBJ databases">
        <authorList>
            <person name="Lanie J.A."/>
            <person name="Ng W.-L."/>
            <person name="Kazmierczak K.M."/>
            <person name="Andrzejewski T.M."/>
            <person name="Davidsen T.M."/>
            <person name="Wayne K.J."/>
            <person name="Tettelin H."/>
            <person name="Glass J.I."/>
            <person name="Rusch D."/>
            <person name="Podicherti R."/>
            <person name="Tsui H.-C.T."/>
            <person name="Winkler M.E."/>
        </authorList>
    </citation>
    <scope>NUCLEOTIDE SEQUENCE</scope>
</reference>